<dbReference type="KEGG" id="ptw:TUM18999_36810"/>
<dbReference type="InterPro" id="IPR044922">
    <property type="entry name" value="DUF2063_N_sf"/>
</dbReference>
<keyword evidence="5" id="KW-1185">Reference proteome</keyword>
<accession>A0A6J4E7C0</accession>
<proteinExistence type="predicted"/>
<dbReference type="Proteomes" id="UP001054892">
    <property type="component" value="Unassembled WGS sequence"/>
</dbReference>
<dbReference type="Gene3D" id="1.10.150.690">
    <property type="entry name" value="DUF2063"/>
    <property type="match status" value="1"/>
</dbReference>
<feature type="domain" description="Putative DNA-binding" evidence="1">
    <location>
        <begin position="8"/>
        <end position="100"/>
    </location>
</feature>
<evidence type="ECO:0000313" key="4">
    <source>
        <dbReference type="Proteomes" id="UP000509383"/>
    </source>
</evidence>
<dbReference type="Pfam" id="PF09836">
    <property type="entry name" value="DUF2063"/>
    <property type="match status" value="1"/>
</dbReference>
<reference evidence="2 4" key="1">
    <citation type="submission" date="2020-05" db="EMBL/GenBank/DDBJ databases">
        <title>Characterization of novel class B3 metallo-beta-lactamase from novel Pseudomonas species.</title>
        <authorList>
            <person name="Yamada K."/>
            <person name="Aoki K."/>
            <person name="Ishii Y."/>
        </authorList>
    </citation>
    <scope>NUCLEOTIDE SEQUENCE [LARGE SCALE GENOMIC DNA]</scope>
    <source>
        <strain evidence="2 4">TUM18999</strain>
        <strain evidence="3 5">TUM20286</strain>
    </source>
</reference>
<dbReference type="EMBL" id="BQKM01000011">
    <property type="protein sequence ID" value="GJN54502.1"/>
    <property type="molecule type" value="Genomic_DNA"/>
</dbReference>
<gene>
    <name evidence="2" type="ORF">TUM18999_36810</name>
    <name evidence="3" type="ORF">TUM20286_42540</name>
</gene>
<dbReference type="RefSeq" id="WP_173180249.1">
    <property type="nucleotide sequence ID" value="NZ_AP023189.1"/>
</dbReference>
<protein>
    <submittedName>
        <fullName evidence="2">DUF2063 domain-containing protein</fullName>
    </submittedName>
</protein>
<evidence type="ECO:0000313" key="2">
    <source>
        <dbReference type="EMBL" id="BCG25490.1"/>
    </source>
</evidence>
<organism evidence="2 4">
    <name type="scientific">Pseudomonas tohonis</name>
    <dbReference type="NCBI Taxonomy" id="2725477"/>
    <lineage>
        <taxon>Bacteria</taxon>
        <taxon>Pseudomonadati</taxon>
        <taxon>Pseudomonadota</taxon>
        <taxon>Gammaproteobacteria</taxon>
        <taxon>Pseudomonadales</taxon>
        <taxon>Pseudomonadaceae</taxon>
        <taxon>Pseudomonas</taxon>
    </lineage>
</organism>
<evidence type="ECO:0000313" key="3">
    <source>
        <dbReference type="EMBL" id="GJN54502.1"/>
    </source>
</evidence>
<dbReference type="Proteomes" id="UP000509383">
    <property type="component" value="Chromosome"/>
</dbReference>
<dbReference type="EMBL" id="AP023189">
    <property type="protein sequence ID" value="BCG25490.1"/>
    <property type="molecule type" value="Genomic_DNA"/>
</dbReference>
<sequence>MTRSLEAFQDAFIAAARGTPLASDSAESRLVADLARQAGFDLYRNTLAKGCVDALRANFPAVERLVGVDWFGAAAALYARQSPPTSVQLLEYGQGFADFLDAFEPARELPYLGAVARLDRLWVEVFAAAERPSLALGDIAGLAPEALGELCLHPRPALRWFWCADMPAYSIWRHQREERPLPDTLKWRGEGALLGRSSGQVTWQALGPGGYAFLDACARGQSLDEASGLALAAEPALDFIDLLGRLLTAGAFTPLLATCDT</sequence>
<name>A0A6J4E7C0_9PSED</name>
<evidence type="ECO:0000313" key="5">
    <source>
        <dbReference type="Proteomes" id="UP001054892"/>
    </source>
</evidence>
<dbReference type="AlphaFoldDB" id="A0A6J4E7C0"/>
<dbReference type="InterPro" id="IPR018640">
    <property type="entry name" value="DUF2063"/>
</dbReference>
<evidence type="ECO:0000259" key="1">
    <source>
        <dbReference type="Pfam" id="PF09836"/>
    </source>
</evidence>